<dbReference type="EMBL" id="AZRA01000114">
    <property type="protein sequence ID" value="KDB50777.1"/>
    <property type="molecule type" value="Genomic_DNA"/>
</dbReference>
<dbReference type="PANTHER" id="PTHR46401:SF2">
    <property type="entry name" value="GLYCOSYLTRANSFERASE WBBK-RELATED"/>
    <property type="match status" value="1"/>
</dbReference>
<accession>A0A059KH19</accession>
<reference evidence="4 5" key="1">
    <citation type="journal article" date="2014" name="FEMS Microbiol. Ecol.">
        <title>Sphaerotilus natans encrusted with nanoball-shaped Fe(III) oxide minerals formed by nitrate-reducing mixotrophic Fe(II) oxidation.</title>
        <authorList>
            <person name="Park S."/>
            <person name="Kim D.H."/>
            <person name="Lee J.H."/>
            <person name="Hur H.G."/>
        </authorList>
    </citation>
    <scope>NUCLEOTIDE SEQUENCE [LARGE SCALE GENOMIC DNA]</scope>
    <source>
        <strain evidence="4 5">DSM 6575</strain>
    </source>
</reference>
<name>A0A059KH19_9BURK</name>
<dbReference type="GO" id="GO:0009103">
    <property type="term" value="P:lipopolysaccharide biosynthetic process"/>
    <property type="evidence" value="ECO:0007669"/>
    <property type="project" value="TreeGrafter"/>
</dbReference>
<keyword evidence="1" id="KW-0808">Transferase</keyword>
<feature type="domain" description="Glycosyl transferase family 1" evidence="2">
    <location>
        <begin position="206"/>
        <end position="367"/>
    </location>
</feature>
<evidence type="ECO:0000259" key="2">
    <source>
        <dbReference type="Pfam" id="PF00534"/>
    </source>
</evidence>
<evidence type="ECO:0000256" key="1">
    <source>
        <dbReference type="ARBA" id="ARBA00022679"/>
    </source>
</evidence>
<dbReference type="Proteomes" id="UP000026714">
    <property type="component" value="Unassembled WGS sequence"/>
</dbReference>
<evidence type="ECO:0000313" key="4">
    <source>
        <dbReference type="EMBL" id="KDB50777.1"/>
    </source>
</evidence>
<keyword evidence="5" id="KW-1185">Reference proteome</keyword>
<dbReference type="Gene3D" id="3.40.50.2000">
    <property type="entry name" value="Glycogen Phosphorylase B"/>
    <property type="match status" value="2"/>
</dbReference>
<dbReference type="GO" id="GO:0016757">
    <property type="term" value="F:glycosyltransferase activity"/>
    <property type="evidence" value="ECO:0007669"/>
    <property type="project" value="InterPro"/>
</dbReference>
<evidence type="ECO:0008006" key="6">
    <source>
        <dbReference type="Google" id="ProtNLM"/>
    </source>
</evidence>
<dbReference type="RefSeq" id="WP_076459086.1">
    <property type="nucleotide sequence ID" value="NZ_AZRA01000114.1"/>
</dbReference>
<evidence type="ECO:0000313" key="5">
    <source>
        <dbReference type="Proteomes" id="UP000026714"/>
    </source>
</evidence>
<dbReference type="AlphaFoldDB" id="A0A059KH19"/>
<dbReference type="STRING" id="34103.SAMN05421778_1417"/>
<comment type="caution">
    <text evidence="4">The sequence shown here is derived from an EMBL/GenBank/DDBJ whole genome shotgun (WGS) entry which is preliminary data.</text>
</comment>
<dbReference type="Pfam" id="PF00534">
    <property type="entry name" value="Glycos_transf_1"/>
    <property type="match status" value="1"/>
</dbReference>
<dbReference type="InterPro" id="IPR001296">
    <property type="entry name" value="Glyco_trans_1"/>
</dbReference>
<dbReference type="Pfam" id="PF13439">
    <property type="entry name" value="Glyco_transf_4"/>
    <property type="match status" value="1"/>
</dbReference>
<dbReference type="PANTHER" id="PTHR46401">
    <property type="entry name" value="GLYCOSYLTRANSFERASE WBBK-RELATED"/>
    <property type="match status" value="1"/>
</dbReference>
<dbReference type="eggNOG" id="COG0438">
    <property type="taxonomic scope" value="Bacteria"/>
</dbReference>
<dbReference type="SUPFAM" id="SSF53756">
    <property type="entry name" value="UDP-Glycosyltransferase/glycogen phosphorylase"/>
    <property type="match status" value="1"/>
</dbReference>
<protein>
    <recommendedName>
        <fullName evidence="6">Glycosyltransferase family 1 protein</fullName>
    </recommendedName>
</protein>
<organism evidence="4 5">
    <name type="scientific">Sphaerotilus natans subsp. natans DSM 6575</name>
    <dbReference type="NCBI Taxonomy" id="1286631"/>
    <lineage>
        <taxon>Bacteria</taxon>
        <taxon>Pseudomonadati</taxon>
        <taxon>Pseudomonadota</taxon>
        <taxon>Betaproteobacteria</taxon>
        <taxon>Burkholderiales</taxon>
        <taxon>Sphaerotilaceae</taxon>
        <taxon>Sphaerotilus</taxon>
    </lineage>
</organism>
<gene>
    <name evidence="4" type="ORF">X805_36270</name>
</gene>
<sequence length="402" mass="44400">MFIYVLTHPVFLNSKSMPKFAAVVSDCLAQGGWEYRLITARPLFWKLLPTGHPLKKWFGYLDQFVAFPVELLVLRLRHWLRGEAIGFVLCDQALGPWYRFIGRLPTVIHAHDLLAYKSAMGQYKENPTGKTGVAYQKFIAWGFRLAPRFLAVSERTARDLRELFGISDQRICVIHNFVDPTLQPMQPEVIQRSLAGVLPPTLKSWIVHVGGGQWYKNTVGLLKIYQAYAAMQAATGADVLPLVYVGPAFRIEAQAIIDALPPGAQVLRLSGITNEVLNALYSGAQCLLFPSLAEGFGWPIIEAQACGTLAVTTDDAPMNEIAGPASLLLPNALGAASIDNWAQACATVLHEACHQAPERREELIQTAAYWVKKFAQDAIRAQYIEEYRIAFGSGGPAAGRLH</sequence>
<dbReference type="InterPro" id="IPR028098">
    <property type="entry name" value="Glyco_trans_4-like_N"/>
</dbReference>
<feature type="domain" description="Glycosyltransferase subfamily 4-like N-terminal" evidence="3">
    <location>
        <begin position="25"/>
        <end position="181"/>
    </location>
</feature>
<proteinExistence type="predicted"/>
<evidence type="ECO:0000259" key="3">
    <source>
        <dbReference type="Pfam" id="PF13439"/>
    </source>
</evidence>